<accession>A0A0F9APG2</accession>
<dbReference type="InterPro" id="IPR011113">
    <property type="entry name" value="Rho_RNA-bd"/>
</dbReference>
<dbReference type="GO" id="GO:0004386">
    <property type="term" value="F:helicase activity"/>
    <property type="evidence" value="ECO:0007669"/>
    <property type="project" value="UniProtKB-KW"/>
</dbReference>
<keyword evidence="3" id="KW-0805">Transcription regulation</keyword>
<dbReference type="PANTHER" id="PTHR46425:SF1">
    <property type="entry name" value="TRANSCRIPTION TERMINATION FACTOR RHO"/>
    <property type="match status" value="1"/>
</dbReference>
<keyword evidence="2" id="KW-0347">Helicase</keyword>
<keyword evidence="4" id="KW-0804">Transcription</keyword>
<reference evidence="6" key="1">
    <citation type="journal article" date="2015" name="Nature">
        <title>Complex archaea that bridge the gap between prokaryotes and eukaryotes.</title>
        <authorList>
            <person name="Spang A."/>
            <person name="Saw J.H."/>
            <person name="Jorgensen S.L."/>
            <person name="Zaremba-Niedzwiedzka K."/>
            <person name="Martijn J."/>
            <person name="Lind A.E."/>
            <person name="van Eijk R."/>
            <person name="Schleper C."/>
            <person name="Guy L."/>
            <person name="Ettema T.J."/>
        </authorList>
    </citation>
    <scope>NUCLEOTIDE SEQUENCE</scope>
</reference>
<name>A0A0F9APG2_9ZZZZ</name>
<proteinExistence type="predicted"/>
<dbReference type="GO" id="GO:0016787">
    <property type="term" value="F:hydrolase activity"/>
    <property type="evidence" value="ECO:0007669"/>
    <property type="project" value="UniProtKB-KW"/>
</dbReference>
<evidence type="ECO:0000256" key="3">
    <source>
        <dbReference type="ARBA" id="ARBA00023015"/>
    </source>
</evidence>
<dbReference type="Pfam" id="PF00006">
    <property type="entry name" value="ATP-synt_ab"/>
    <property type="match status" value="1"/>
</dbReference>
<dbReference type="GO" id="GO:0008186">
    <property type="term" value="F:ATP-dependent activity, acting on RNA"/>
    <property type="evidence" value="ECO:0007669"/>
    <property type="project" value="InterPro"/>
</dbReference>
<dbReference type="InterPro" id="IPR027417">
    <property type="entry name" value="P-loop_NTPase"/>
</dbReference>
<protein>
    <recommendedName>
        <fullName evidence="5">Rho RNA-BD domain-containing protein</fullName>
    </recommendedName>
</protein>
<organism evidence="6">
    <name type="scientific">marine sediment metagenome</name>
    <dbReference type="NCBI Taxonomy" id="412755"/>
    <lineage>
        <taxon>unclassified sequences</taxon>
        <taxon>metagenomes</taxon>
        <taxon>ecological metagenomes</taxon>
    </lineage>
</organism>
<dbReference type="PROSITE" id="PS51856">
    <property type="entry name" value="RHO_RNA_BD"/>
    <property type="match status" value="1"/>
</dbReference>
<dbReference type="EMBL" id="LAZR01056479">
    <property type="protein sequence ID" value="KKK74101.1"/>
    <property type="molecule type" value="Genomic_DNA"/>
</dbReference>
<evidence type="ECO:0000256" key="1">
    <source>
        <dbReference type="ARBA" id="ARBA00022801"/>
    </source>
</evidence>
<dbReference type="InterPro" id="IPR004665">
    <property type="entry name" value="Term_rho"/>
</dbReference>
<dbReference type="InterPro" id="IPR012340">
    <property type="entry name" value="NA-bd_OB-fold"/>
</dbReference>
<dbReference type="Gene3D" id="3.40.50.300">
    <property type="entry name" value="P-loop containing nucleotide triphosphate hydrolases"/>
    <property type="match status" value="1"/>
</dbReference>
<dbReference type="PANTHER" id="PTHR46425">
    <property type="entry name" value="TRANSCRIPTION TERMINATION FACTOR RHO"/>
    <property type="match status" value="1"/>
</dbReference>
<comment type="caution">
    <text evidence="6">The sequence shown here is derived from an EMBL/GenBank/DDBJ whole genome shotgun (WGS) entry which is preliminary data.</text>
</comment>
<keyword evidence="1" id="KW-0378">Hydrolase</keyword>
<dbReference type="InterPro" id="IPR000194">
    <property type="entry name" value="ATPase_F1/V1/A1_a/bsu_nucl-bd"/>
</dbReference>
<dbReference type="GO" id="GO:0003723">
    <property type="term" value="F:RNA binding"/>
    <property type="evidence" value="ECO:0007669"/>
    <property type="project" value="InterPro"/>
</dbReference>
<evidence type="ECO:0000256" key="2">
    <source>
        <dbReference type="ARBA" id="ARBA00022806"/>
    </source>
</evidence>
<gene>
    <name evidence="6" type="ORF">LCGC14_2887130</name>
</gene>
<keyword evidence="2" id="KW-0547">Nucleotide-binding</keyword>
<feature type="non-terminal residue" evidence="6">
    <location>
        <position position="233"/>
    </location>
</feature>
<dbReference type="Gene3D" id="2.40.50.140">
    <property type="entry name" value="Nucleic acid-binding proteins"/>
    <property type="match status" value="1"/>
</dbReference>
<dbReference type="GO" id="GO:0005524">
    <property type="term" value="F:ATP binding"/>
    <property type="evidence" value="ECO:0007669"/>
    <property type="project" value="InterPro"/>
</dbReference>
<dbReference type="GO" id="GO:0006353">
    <property type="term" value="P:DNA-templated transcription termination"/>
    <property type="evidence" value="ECO:0007669"/>
    <property type="project" value="InterPro"/>
</dbReference>
<evidence type="ECO:0000259" key="5">
    <source>
        <dbReference type="PROSITE" id="PS51856"/>
    </source>
</evidence>
<keyword evidence="2" id="KW-0067">ATP-binding</keyword>
<dbReference type="AlphaFoldDB" id="A0A0F9APG2"/>
<evidence type="ECO:0000313" key="6">
    <source>
        <dbReference type="EMBL" id="KKK74101.1"/>
    </source>
</evidence>
<sequence length="233" mass="25851">MSDTITGILKRVGGQQFVVRTGDRSYRKAQLEIMVSPQLARQYALSEGAAVTGQVERKKGEARLVSIETLGGMEPKAFGKRPRFPDMVVIDPHQRFELGLCGNKSMRIIDLISPIGKGTRQLIVSPPKAGKTVLLEEMATAIHECSPETRIIVLLIDERPEEVTQFRRTAKCAEVIASTSDQSVAEHVALAELMLCHVQMELECGREVVVLIDSLTRLGRAFNNRCNRRGGRR</sequence>
<feature type="domain" description="Rho RNA-BD" evidence="5">
    <location>
        <begin position="2"/>
        <end position="74"/>
    </location>
</feature>
<dbReference type="SUPFAM" id="SSF52540">
    <property type="entry name" value="P-loop containing nucleoside triphosphate hydrolases"/>
    <property type="match status" value="1"/>
</dbReference>
<evidence type="ECO:0000256" key="4">
    <source>
        <dbReference type="ARBA" id="ARBA00023163"/>
    </source>
</evidence>